<comment type="caution">
    <text evidence="2">The sequence shown here is derived from an EMBL/GenBank/DDBJ whole genome shotgun (WGS) entry which is preliminary data.</text>
</comment>
<keyword evidence="3" id="KW-1185">Reference proteome</keyword>
<name>A0ABT0UKA5_9ACTN</name>
<organism evidence="2 3">
    <name type="scientific">Streptomyces albipurpureus</name>
    <dbReference type="NCBI Taxonomy" id="2897419"/>
    <lineage>
        <taxon>Bacteria</taxon>
        <taxon>Bacillati</taxon>
        <taxon>Actinomycetota</taxon>
        <taxon>Actinomycetes</taxon>
        <taxon>Kitasatosporales</taxon>
        <taxon>Streptomycetaceae</taxon>
        <taxon>Streptomyces</taxon>
    </lineage>
</organism>
<dbReference type="Proteomes" id="UP001431429">
    <property type="component" value="Unassembled WGS sequence"/>
</dbReference>
<protein>
    <submittedName>
        <fullName evidence="2">Uncharacterized protein</fullName>
    </submittedName>
</protein>
<evidence type="ECO:0000256" key="1">
    <source>
        <dbReference type="SAM" id="MobiDB-lite"/>
    </source>
</evidence>
<accession>A0ABT0UKA5</accession>
<proteinExistence type="predicted"/>
<feature type="compositionally biased region" description="Basic residues" evidence="1">
    <location>
        <begin position="61"/>
        <end position="76"/>
    </location>
</feature>
<reference evidence="2" key="1">
    <citation type="submission" date="2022-06" db="EMBL/GenBank/DDBJ databases">
        <title>Genome public.</title>
        <authorList>
            <person name="Sun Q."/>
        </authorList>
    </citation>
    <scope>NUCLEOTIDE SEQUENCE</scope>
    <source>
        <strain evidence="2">CWNU-1</strain>
    </source>
</reference>
<dbReference type="EMBL" id="JAMQAW010000009">
    <property type="protein sequence ID" value="MCM2388890.1"/>
    <property type="molecule type" value="Genomic_DNA"/>
</dbReference>
<evidence type="ECO:0000313" key="3">
    <source>
        <dbReference type="Proteomes" id="UP001431429"/>
    </source>
</evidence>
<evidence type="ECO:0000313" key="2">
    <source>
        <dbReference type="EMBL" id="MCM2388890.1"/>
    </source>
</evidence>
<sequence>MTARMTAWIAAPMTAARIRAWITARMTAWIAALVPVAAARIRAWITVPITIRTKTGDTRVAPHHTRSGPRPAKRQG</sequence>
<gene>
    <name evidence="2" type="ORF">NBG84_11400</name>
</gene>
<feature type="region of interest" description="Disordered" evidence="1">
    <location>
        <begin position="55"/>
        <end position="76"/>
    </location>
</feature>
<dbReference type="RefSeq" id="WP_250919234.1">
    <property type="nucleotide sequence ID" value="NZ_JAMQAW010000009.1"/>
</dbReference>